<evidence type="ECO:0000313" key="2">
    <source>
        <dbReference type="EMBL" id="AVF27660.1"/>
    </source>
</evidence>
<evidence type="ECO:0008006" key="4">
    <source>
        <dbReference type="Google" id="ProtNLM"/>
    </source>
</evidence>
<gene>
    <name evidence="2" type="ORF">ERICIII_03550</name>
</gene>
<protein>
    <recommendedName>
        <fullName evidence="4">Lipoprotein</fullName>
    </recommendedName>
</protein>
<name>A0A2L1U420_9BACL</name>
<organism evidence="2 3">
    <name type="scientific">Paenibacillus larvae subsp. larvae</name>
    <dbReference type="NCBI Taxonomy" id="147375"/>
    <lineage>
        <taxon>Bacteria</taxon>
        <taxon>Bacillati</taxon>
        <taxon>Bacillota</taxon>
        <taxon>Bacilli</taxon>
        <taxon>Bacillales</taxon>
        <taxon>Paenibacillaceae</taxon>
        <taxon>Paenibacillus</taxon>
    </lineage>
</organism>
<evidence type="ECO:0000313" key="3">
    <source>
        <dbReference type="Proteomes" id="UP000239833"/>
    </source>
</evidence>
<dbReference type="Proteomes" id="UP000239833">
    <property type="component" value="Chromosome"/>
</dbReference>
<feature type="chain" id="PRO_5014675706" description="Lipoprotein" evidence="1">
    <location>
        <begin position="25"/>
        <end position="153"/>
    </location>
</feature>
<sequence length="153" mass="17115" precursor="true">MQQAYGIVGIILALTLLSACDSKAASVDMSNPVGRIKEGIKNEAQILIEKHRDTSIKELIVNEHVGVEMPEYSVLVHLSLDKINSSETAKDTIDMYSNDLAANLVNFKNVTEITVFWEVPFLKKGVDIAKAIYQRKGGKMYLKESWYDHSVIN</sequence>
<dbReference type="RefSeq" id="WP_079940351.1">
    <property type="nucleotide sequence ID" value="NZ_CP019655.1"/>
</dbReference>
<keyword evidence="1" id="KW-0732">Signal</keyword>
<proteinExistence type="predicted"/>
<reference evidence="3" key="1">
    <citation type="submission" date="2017-02" db="EMBL/GenBank/DDBJ databases">
        <title>Delineation of Paenibacillus larvae strains originating from foulbrood outbreaks.</title>
        <authorList>
            <person name="Beims H."/>
            <person name="Bunk B."/>
            <person name="Sproeer C."/>
            <person name="Mohr K.I."/>
            <person name="Pradella S."/>
            <person name="Guenther G."/>
            <person name="Rohde M."/>
            <person name="von der Ohe W."/>
            <person name="Steinert M."/>
        </authorList>
    </citation>
    <scope>NUCLEOTIDE SEQUENCE [LARGE SCALE GENOMIC DNA]</scope>
    <source>
        <strain evidence="3">Eric_III</strain>
    </source>
</reference>
<accession>A0A2L1U420</accession>
<feature type="signal peptide" evidence="1">
    <location>
        <begin position="1"/>
        <end position="24"/>
    </location>
</feature>
<dbReference type="EMBL" id="CP019655">
    <property type="protein sequence ID" value="AVF27660.1"/>
    <property type="molecule type" value="Genomic_DNA"/>
</dbReference>
<dbReference type="AlphaFoldDB" id="A0A2L1U420"/>
<evidence type="ECO:0000256" key="1">
    <source>
        <dbReference type="SAM" id="SignalP"/>
    </source>
</evidence>